<dbReference type="OrthoDB" id="3689934at2"/>
<organism evidence="1 2">
    <name type="scientific">Actinacidiphila guanduensis</name>
    <dbReference type="NCBI Taxonomy" id="310781"/>
    <lineage>
        <taxon>Bacteria</taxon>
        <taxon>Bacillati</taxon>
        <taxon>Actinomycetota</taxon>
        <taxon>Actinomycetes</taxon>
        <taxon>Kitasatosporales</taxon>
        <taxon>Streptomycetaceae</taxon>
        <taxon>Actinacidiphila</taxon>
    </lineage>
</organism>
<gene>
    <name evidence="1" type="ORF">SAMN05216259_12022</name>
</gene>
<evidence type="ECO:0000313" key="1">
    <source>
        <dbReference type="EMBL" id="SDP21598.1"/>
    </source>
</evidence>
<sequence>MRHEAPYGGAAGRCVPAARVRPLITAWSSERGRPVTLTTRGSGLGYADEDAYDRDRDGILWRRVGISPGKGRPTFGTVHSIRQRRAMQRVLCQVCSDTMKDDPEGVLWLMGTDEYEQDPWPAPIDTPHPPICLPCAELSIRACPFPRTQYTALRVTRYHLSAVYGALHQPGLLGPEPIDVCSVALDDPRARWMQASQLLTRLTEYRVVDLDAEIGAYRKERRRR</sequence>
<name>A0A1H0QXX6_9ACTN</name>
<evidence type="ECO:0000313" key="2">
    <source>
        <dbReference type="Proteomes" id="UP000199341"/>
    </source>
</evidence>
<dbReference type="AlphaFoldDB" id="A0A1H0QXX6"/>
<reference evidence="1 2" key="1">
    <citation type="submission" date="2016-10" db="EMBL/GenBank/DDBJ databases">
        <authorList>
            <person name="de Groot N.N."/>
        </authorList>
    </citation>
    <scope>NUCLEOTIDE SEQUENCE [LARGE SCALE GENOMIC DNA]</scope>
    <source>
        <strain evidence="1 2">CGMCC 4.2022</strain>
    </source>
</reference>
<keyword evidence="2" id="KW-1185">Reference proteome</keyword>
<proteinExistence type="predicted"/>
<dbReference type="STRING" id="310781.SAMN05216259_12022"/>
<accession>A0A1H0QXX6</accession>
<dbReference type="Proteomes" id="UP000199341">
    <property type="component" value="Unassembled WGS sequence"/>
</dbReference>
<dbReference type="EMBL" id="FNIE01000020">
    <property type="protein sequence ID" value="SDP21598.1"/>
    <property type="molecule type" value="Genomic_DNA"/>
</dbReference>
<protein>
    <submittedName>
        <fullName evidence="1">Uncharacterized protein</fullName>
    </submittedName>
</protein>